<gene>
    <name evidence="15" type="ORF">KP79_PYT21424</name>
</gene>
<evidence type="ECO:0000256" key="1">
    <source>
        <dbReference type="ARBA" id="ARBA00004141"/>
    </source>
</evidence>
<keyword evidence="5 14" id="KW-1133">Transmembrane helix</keyword>
<evidence type="ECO:0000256" key="5">
    <source>
        <dbReference type="ARBA" id="ARBA00022989"/>
    </source>
</evidence>
<keyword evidence="16" id="KW-1185">Reference proteome</keyword>
<feature type="transmembrane region" description="Helical" evidence="14">
    <location>
        <begin position="90"/>
        <end position="107"/>
    </location>
</feature>
<evidence type="ECO:0000256" key="8">
    <source>
        <dbReference type="ARBA" id="ARBA00023136"/>
    </source>
</evidence>
<evidence type="ECO:0000256" key="3">
    <source>
        <dbReference type="ARBA" id="ARBA00022461"/>
    </source>
</evidence>
<evidence type="ECO:0000313" key="16">
    <source>
        <dbReference type="Proteomes" id="UP000242188"/>
    </source>
</evidence>
<evidence type="ECO:0000256" key="6">
    <source>
        <dbReference type="ARBA" id="ARBA00023053"/>
    </source>
</evidence>
<feature type="region of interest" description="Disordered" evidence="13">
    <location>
        <begin position="23"/>
        <end position="52"/>
    </location>
</feature>
<dbReference type="PRINTS" id="PR01078">
    <property type="entry name" value="AMINACHANNEL"/>
</dbReference>
<evidence type="ECO:0000256" key="4">
    <source>
        <dbReference type="ARBA" id="ARBA00022692"/>
    </source>
</evidence>
<proteinExistence type="inferred from homology"/>
<keyword evidence="11 12" id="KW-0407">Ion channel</keyword>
<dbReference type="GO" id="GO:0015280">
    <property type="term" value="F:ligand-gated sodium channel activity"/>
    <property type="evidence" value="ECO:0007669"/>
    <property type="project" value="TreeGrafter"/>
</dbReference>
<name>A0A210PXP9_MIZYE</name>
<keyword evidence="4 12" id="KW-0812">Transmembrane</keyword>
<evidence type="ECO:0000256" key="9">
    <source>
        <dbReference type="ARBA" id="ARBA00023180"/>
    </source>
</evidence>
<keyword evidence="10 12" id="KW-0739">Sodium transport</keyword>
<dbReference type="Pfam" id="PF00858">
    <property type="entry name" value="ASC"/>
    <property type="match status" value="2"/>
</dbReference>
<comment type="caution">
    <text evidence="15">The sequence shown here is derived from an EMBL/GenBank/DDBJ whole genome shotgun (WGS) entry which is preliminary data.</text>
</comment>
<keyword evidence="6" id="KW-0915">Sodium</keyword>
<feature type="compositionally biased region" description="Polar residues" evidence="13">
    <location>
        <begin position="32"/>
        <end position="45"/>
    </location>
</feature>
<reference evidence="15 16" key="1">
    <citation type="journal article" date="2017" name="Nat. Ecol. Evol.">
        <title>Scallop genome provides insights into evolution of bilaterian karyotype and development.</title>
        <authorList>
            <person name="Wang S."/>
            <person name="Zhang J."/>
            <person name="Jiao W."/>
            <person name="Li J."/>
            <person name="Xun X."/>
            <person name="Sun Y."/>
            <person name="Guo X."/>
            <person name="Huan P."/>
            <person name="Dong B."/>
            <person name="Zhang L."/>
            <person name="Hu X."/>
            <person name="Sun X."/>
            <person name="Wang J."/>
            <person name="Zhao C."/>
            <person name="Wang Y."/>
            <person name="Wang D."/>
            <person name="Huang X."/>
            <person name="Wang R."/>
            <person name="Lv J."/>
            <person name="Li Y."/>
            <person name="Zhang Z."/>
            <person name="Liu B."/>
            <person name="Lu W."/>
            <person name="Hui Y."/>
            <person name="Liang J."/>
            <person name="Zhou Z."/>
            <person name="Hou R."/>
            <person name="Li X."/>
            <person name="Liu Y."/>
            <person name="Li H."/>
            <person name="Ning X."/>
            <person name="Lin Y."/>
            <person name="Zhao L."/>
            <person name="Xing Q."/>
            <person name="Dou J."/>
            <person name="Li Y."/>
            <person name="Mao J."/>
            <person name="Guo H."/>
            <person name="Dou H."/>
            <person name="Li T."/>
            <person name="Mu C."/>
            <person name="Jiang W."/>
            <person name="Fu Q."/>
            <person name="Fu X."/>
            <person name="Miao Y."/>
            <person name="Liu J."/>
            <person name="Yu Q."/>
            <person name="Li R."/>
            <person name="Liao H."/>
            <person name="Li X."/>
            <person name="Kong Y."/>
            <person name="Jiang Z."/>
            <person name="Chourrout D."/>
            <person name="Li R."/>
            <person name="Bao Z."/>
        </authorList>
    </citation>
    <scope>NUCLEOTIDE SEQUENCE [LARGE SCALE GENOMIC DNA]</scope>
    <source>
        <strain evidence="15 16">PY_sf001</strain>
    </source>
</reference>
<dbReference type="OrthoDB" id="6502088at2759"/>
<evidence type="ECO:0000256" key="11">
    <source>
        <dbReference type="ARBA" id="ARBA00023303"/>
    </source>
</evidence>
<dbReference type="EMBL" id="NEDP02005415">
    <property type="protein sequence ID" value="OWF41244.1"/>
    <property type="molecule type" value="Genomic_DNA"/>
</dbReference>
<evidence type="ECO:0000256" key="10">
    <source>
        <dbReference type="ARBA" id="ARBA00023201"/>
    </source>
</evidence>
<evidence type="ECO:0000256" key="7">
    <source>
        <dbReference type="ARBA" id="ARBA00023065"/>
    </source>
</evidence>
<dbReference type="FunFam" id="1.10.287.770:FF:000001">
    <property type="entry name" value="Acid-sensing ion channel subunit 1"/>
    <property type="match status" value="1"/>
</dbReference>
<dbReference type="Proteomes" id="UP000242188">
    <property type="component" value="Unassembled WGS sequence"/>
</dbReference>
<evidence type="ECO:0000313" key="15">
    <source>
        <dbReference type="EMBL" id="OWF41244.1"/>
    </source>
</evidence>
<dbReference type="Gene3D" id="2.60.470.10">
    <property type="entry name" value="Acid-sensing ion channels like domains"/>
    <property type="match status" value="1"/>
</dbReference>
<evidence type="ECO:0000256" key="13">
    <source>
        <dbReference type="SAM" id="MobiDB-lite"/>
    </source>
</evidence>
<evidence type="ECO:0000256" key="2">
    <source>
        <dbReference type="ARBA" id="ARBA00022448"/>
    </source>
</evidence>
<keyword evidence="7 12" id="KW-0406">Ion transport</keyword>
<keyword evidence="2 12" id="KW-0813">Transport</keyword>
<comment type="subcellular location">
    <subcellularLocation>
        <location evidence="1">Membrane</location>
        <topology evidence="1">Multi-pass membrane protein</topology>
    </subcellularLocation>
</comment>
<dbReference type="Gene3D" id="1.10.287.770">
    <property type="entry name" value="YojJ-like"/>
    <property type="match status" value="1"/>
</dbReference>
<comment type="similarity">
    <text evidence="12">Belongs to the amiloride-sensitive sodium channel (TC 1.A.6) family.</text>
</comment>
<evidence type="ECO:0000256" key="12">
    <source>
        <dbReference type="RuleBase" id="RU000679"/>
    </source>
</evidence>
<accession>A0A210PXP9</accession>
<sequence>MPENSGAMDLRLTDFREKYRLADIDDTERNSPPDQNGMQCQNKTGQTKRKCSKYKRPTMDVVLTEFSDSTTLHGLRYIAMSDAFFFRRSVWFLLVLVCSGVMTFQIVDRIMYYYDNPVNVNVKINYNQSLYFPAVTLCNQNTFRATAATDQDWYRLIESMYKKPLINFNVSLLETHNVSRLVISDLFWLTGHKKDDLIVKCSWGDIPCGPENFTAVLTDHGLCYTFNSDIDPASTLVTSSSGSDAGLRLLLNVEQYEYMPGPSSAAGVKILTHGQRDLARVRELGISVPTGTHAFVGLQVIALENLPPPHGQCSEKGLTYFDYYTFDSCRLECLMSYINSQCGCRDFYMPSVNDEPRICSLKEYFSCFLPTKQKYLLLVQTGSQQCTCPTSCKSLMFDPTLSYATTSRHAVDKILDKVITSKITEKLTKAREVTHRMEQAKLEKFQTVVSAVNDSLSAVMVLIHKDMRKRIAKQVENVEKESERMMVAWKEKDFLYRYQEYNVRKNFIRGRDAMEERTLNLLCIGFHEFVFLTETYLQDLASDSFESNADGRLILYTILVAKINDRIETAKRALSNYTELYKAYQTGTPLFRYKFLGVARKHNPMIAPKILLNASLYHNHYARLHSPRVKDDIEAIIACLLEYIDFLNEVMQTSSLNTTRMATISEDYVDACERFYHSKSVFYYESIERPLRVILTRRDKFNKAKTQYLATIKNIKDNLLQLDGSLETMSNSTLHVFSDLVDRAVDYFTDQTVRKLDVAKMAEEEKVHTASISLKMFFQEVRSRGHAIYDGWTVLTPTGQSIWKMILEDEEMLDYYVYRNITDFLANSTKVYYGLELNYTIHRDTNDIRFIVGLRDSHFHSCLDQMEDHLSNYVTSTQVDHNVIMDNYLQLDIFYREMNYEEIRQQKAYDIFSLLCDIGGSMGLFVGASVMTIFEIIDLFLNHSAERLLRQNKR</sequence>
<keyword evidence="3 12" id="KW-0894">Sodium channel</keyword>
<keyword evidence="8 14" id="KW-0472">Membrane</keyword>
<organism evidence="15 16">
    <name type="scientific">Mizuhopecten yessoensis</name>
    <name type="common">Japanese scallop</name>
    <name type="synonym">Patinopecten yessoensis</name>
    <dbReference type="NCBI Taxonomy" id="6573"/>
    <lineage>
        <taxon>Eukaryota</taxon>
        <taxon>Metazoa</taxon>
        <taxon>Spiralia</taxon>
        <taxon>Lophotrochozoa</taxon>
        <taxon>Mollusca</taxon>
        <taxon>Bivalvia</taxon>
        <taxon>Autobranchia</taxon>
        <taxon>Pteriomorphia</taxon>
        <taxon>Pectinida</taxon>
        <taxon>Pectinoidea</taxon>
        <taxon>Pectinidae</taxon>
        <taxon>Mizuhopecten</taxon>
    </lineage>
</organism>
<protein>
    <submittedName>
        <fullName evidence="15">Acid-sensing ion channel 2</fullName>
    </submittedName>
</protein>
<dbReference type="InterPro" id="IPR001873">
    <property type="entry name" value="ENaC"/>
</dbReference>
<dbReference type="GO" id="GO:0005886">
    <property type="term" value="C:plasma membrane"/>
    <property type="evidence" value="ECO:0007669"/>
    <property type="project" value="TreeGrafter"/>
</dbReference>
<dbReference type="AlphaFoldDB" id="A0A210PXP9"/>
<keyword evidence="9" id="KW-0325">Glycoprotein</keyword>
<dbReference type="PANTHER" id="PTHR11690">
    <property type="entry name" value="AMILORIDE-SENSITIVE SODIUM CHANNEL-RELATED"/>
    <property type="match status" value="1"/>
</dbReference>
<evidence type="ECO:0000256" key="14">
    <source>
        <dbReference type="SAM" id="Phobius"/>
    </source>
</evidence>